<evidence type="ECO:0000256" key="4">
    <source>
        <dbReference type="ARBA" id="ARBA00022490"/>
    </source>
</evidence>
<keyword evidence="11" id="KW-0009">Actin-binding</keyword>
<dbReference type="PROSITE" id="PS00019">
    <property type="entry name" value="ACTININ_1"/>
    <property type="match status" value="1"/>
</dbReference>
<dbReference type="Gene3D" id="2.20.70.10">
    <property type="match status" value="1"/>
</dbReference>
<feature type="coiled-coil region" evidence="14">
    <location>
        <begin position="2011"/>
        <end position="2045"/>
    </location>
</feature>
<feature type="compositionally biased region" description="Basic and acidic residues" evidence="15">
    <location>
        <begin position="2433"/>
        <end position="2453"/>
    </location>
</feature>
<feature type="compositionally biased region" description="Polar residues" evidence="15">
    <location>
        <begin position="3575"/>
        <end position="3592"/>
    </location>
</feature>
<dbReference type="Gene3D" id="1.20.58.60">
    <property type="match status" value="7"/>
</dbReference>
<organism evidence="20">
    <name type="scientific">Caenorhabditis brenneri</name>
    <name type="common">Nematode worm</name>
    <dbReference type="NCBI Taxonomy" id="135651"/>
    <lineage>
        <taxon>Eukaryota</taxon>
        <taxon>Metazoa</taxon>
        <taxon>Ecdysozoa</taxon>
        <taxon>Nematoda</taxon>
        <taxon>Chromadorea</taxon>
        <taxon>Rhabditida</taxon>
        <taxon>Rhabditina</taxon>
        <taxon>Rhabditomorpha</taxon>
        <taxon>Rhabditoidea</taxon>
        <taxon>Rhabditidae</taxon>
        <taxon>Peloderinae</taxon>
        <taxon>Caenorhabditis</taxon>
    </lineage>
</organism>
<feature type="region of interest" description="Disordered" evidence="15">
    <location>
        <begin position="893"/>
        <end position="923"/>
    </location>
</feature>
<feature type="coiled-coil region" evidence="14">
    <location>
        <begin position="1257"/>
        <end position="1284"/>
    </location>
</feature>
<feature type="compositionally biased region" description="Low complexity" evidence="15">
    <location>
        <begin position="2463"/>
        <end position="2476"/>
    </location>
</feature>
<dbReference type="GO" id="GO:0055120">
    <property type="term" value="C:striated muscle dense body"/>
    <property type="evidence" value="ECO:0007669"/>
    <property type="project" value="EnsemblMetazoa"/>
</dbReference>
<dbReference type="InterPro" id="IPR036020">
    <property type="entry name" value="WW_dom_sf"/>
</dbReference>
<dbReference type="GO" id="GO:0045214">
    <property type="term" value="P:sarcomere organization"/>
    <property type="evidence" value="ECO:0007669"/>
    <property type="project" value="EnsemblMetazoa"/>
</dbReference>
<dbReference type="GO" id="GO:0043056">
    <property type="term" value="P:forward locomotion"/>
    <property type="evidence" value="ECO:0007669"/>
    <property type="project" value="EnsemblMetazoa"/>
</dbReference>
<dbReference type="PANTHER" id="PTHR12268:SF14">
    <property type="entry name" value="DYSTROPHIN-1"/>
    <property type="match status" value="1"/>
</dbReference>
<dbReference type="InterPro" id="IPR050774">
    <property type="entry name" value="KCMF1/Dystrophin"/>
</dbReference>
<dbReference type="SMART" id="SM00150">
    <property type="entry name" value="SPEC"/>
    <property type="match status" value="7"/>
</dbReference>
<dbReference type="GO" id="GO:0046716">
    <property type="term" value="P:muscle cell cellular homeostasis"/>
    <property type="evidence" value="ECO:0007669"/>
    <property type="project" value="EnsemblMetazoa"/>
</dbReference>
<dbReference type="PROSITE" id="PS50020">
    <property type="entry name" value="WW_DOMAIN_2"/>
    <property type="match status" value="1"/>
</dbReference>
<dbReference type="GO" id="GO:0032224">
    <property type="term" value="P:positive regulation of synaptic transmission, cholinergic"/>
    <property type="evidence" value="ECO:0007669"/>
    <property type="project" value="EnsemblMetazoa"/>
</dbReference>
<dbReference type="HOGENOM" id="CLU_000246_3_0_1"/>
<dbReference type="Proteomes" id="UP000008068">
    <property type="component" value="Unassembled WGS sequence"/>
</dbReference>
<dbReference type="CDD" id="cd00176">
    <property type="entry name" value="SPEC"/>
    <property type="match status" value="3"/>
</dbReference>
<dbReference type="SUPFAM" id="SSF57850">
    <property type="entry name" value="RING/U-box"/>
    <property type="match status" value="1"/>
</dbReference>
<evidence type="ECO:0000313" key="19">
    <source>
        <dbReference type="EMBL" id="EGT31852.1"/>
    </source>
</evidence>
<evidence type="ECO:0000256" key="10">
    <source>
        <dbReference type="ARBA" id="ARBA00023136"/>
    </source>
</evidence>
<dbReference type="InParanoid" id="G0NIH8"/>
<feature type="compositionally biased region" description="Basic and acidic residues" evidence="15">
    <location>
        <begin position="11"/>
        <end position="24"/>
    </location>
</feature>
<evidence type="ECO:0000256" key="5">
    <source>
        <dbReference type="ARBA" id="ARBA00022723"/>
    </source>
</evidence>
<dbReference type="GO" id="GO:0040017">
    <property type="term" value="P:positive regulation of locomotion"/>
    <property type="evidence" value="ECO:0007669"/>
    <property type="project" value="EnsemblMetazoa"/>
</dbReference>
<evidence type="ECO:0000259" key="17">
    <source>
        <dbReference type="PROSITE" id="PS50021"/>
    </source>
</evidence>
<keyword evidence="3" id="KW-1003">Cell membrane</keyword>
<keyword evidence="4" id="KW-0963">Cytoplasm</keyword>
<evidence type="ECO:0000256" key="1">
    <source>
        <dbReference type="ARBA" id="ARBA00004245"/>
    </source>
</evidence>
<feature type="region of interest" description="Disordered" evidence="15">
    <location>
        <begin position="3622"/>
        <end position="3643"/>
    </location>
</feature>
<evidence type="ECO:0000259" key="18">
    <source>
        <dbReference type="PROSITE" id="PS50135"/>
    </source>
</evidence>
<sequence>MLFSGASTAKPKKDEKKDKKSDREEKYELQEQVFIRWANYLLGTERLTDHKSLQDGSNAIFVYQAIIGQTMAVLGNPSDDWPNILQYVGDSKTNPQEVMEGQQKAILAAWWQLVQFYWKNHAPVQLREEKLSEAIKQWCIEVMKSYEEIDVYDFTSSFRDGHAFNYLIHSYDKKLINLTKTAEMSAIDRIENAFSVAEKTWNVPRLLSPKDLHSEHLDSHSVLCYLMSLYLAMISTSKIENELEAQQIQQQRAAAFLAAQKMQSSQPSTSTALQIPPQTPPAHQTMLDRGKSFEQSVESEVRSRKSSSSSQKSGKSKKVRREEQLAEFKSCIEQVLTWLLEAEDELATLTQMPRVELGSVRSQFSDFESFMSSLTDSQDTVGRVLLRGQMLSNKSENEEEKDAIGAKLHLVNTRWEALREQAMQEQAILQQQIHLLQQGELDTISQWLDATELEIESFGPLASDSAQALRQIELHTKFQQKLNDFQETIDKLESFVAVVDEENDASVATLEDALSGVSVRWGHVCEWAEKRAAKLDGLADLIDKTNEVFENLSDWLTERENELMVGLKSAHHLENEEQVAQQVRRLQRTEEQLEGEHSSFVRLSQLSCELVGRLDESNGAAANTVRMSLDSITQRWDNLVARIEEHGKTLVKSGKADVKQVESKQESSKPPVVEPASSEGLSTDTEGEEQKNQLVDKFLLHISKLSHELEPLQEWSERFEVSRKKGDVRKMMNTCQEKLIQIKEQEARVNRLHLELEHMHLANLNAKQIKRAHDAFEQFAKGWAKIVTKISEAMNVLAGQETNGSNGGSEEAAVAAKIEQWIEAVDKVINELSQLPVSERISRIDKLEQQLQVQDKNVGFIEKDLLKKAILKKGLEIAGKRLAALKIEEKSAGSVEKVEEPEAEKRVTFTEKAEKNTPQSPISEASLLEELDGPWSPVGDVISIEQDLLRAQKAVERARNSNMSNETVEKAETRKAEMEEKRRVTVSARSKFQIAEETVEEIERSLDRLQASDLEIADLVRGLEQESAKLADRSSQRKEAERTAEKMLSMDDVEIAPEIVIKTKDSIEKLAKRWNQLDLDLEENLRKARKDQDVFIQKRLREGEEALSEIKSAIEGKRESLDAETAAESLDHLESSLDNISSLFGEIGSLPMDDTSRNKLTKLTEAKDEITAKANETLAALSRTVSECEDFEKQIMLFQNWSARIGFLLQARKSADISAFDIPHEYHEDLGNEAELIPKLSREFEDWTAKLKEMNSLAMEKEDAVRMREQLNHANDTMSELRRKFNEFKRPKGFEEKLEKVITTLSNVEMGLDDTTGIDGSECGGALMEVRALVRMLDGALEKWKDLHENREQLVKDHILDEESARETLQKLQYAKTKSKELYERSSTCIERLEDCVEMYQRLRMESDEIERFLDEMEGRLDRYAASDRPEEAEVVEELISEWNRNEAAMNNAAHLQRQLNERAIKIPESILSLKRIRADALKNRLNSWCRTIQEMSEDDESALLEIDELHHNIEKELQEISDKEPSKIAEKLRFLRADRDRLSSRTRKLAAKNPRLAATSSDVLENLNKKWKDLEEKAAKKQDSEKLLELKDAPLSTPDQAPFDKRVEELVDLFQNIGAHLDFETFPVASVKNYQKRVDDLDLYLDEYRPPLDDVIEEGRKIAQTGRLELQTHAAIEKLDELANRIEQVETELDKHREKVAPLVEQHEQLKKDIESFLLVLDVFSDRNLDDIDIAKSTRKELAERDSHITSLTSRATAIHCTLPGNGPQLHDTTLDKLRNRIESLESRLSNTEKRPEPEPEVTIEVTPETRIEVQPEETSVEPKPEAIKPDPSQDPEAEKSSPDRTSRSSLQLAMEAYGTATEDDSVISEAVTVANKDTPGTPKLEVKQLKDPELEISRTIILPDETEKVIETVTLVKPVEASQKPEEEKVAEVSTSEILQGKPAQESIERTVREVPVDVYEETANISSGDELDTKAIPTPDTELVSMFEVLDTIEDAHTNFEEFPFDYLDNAEADLKKTLTRLESCERTLAKNEMTINIAQAENARERITMLRQMALQRKDKLPKFNEEWNAMQELILNADSLVDEAERYESDQIPQMDRKSAPHVLGELRKRVAGAEGPVIDLVKKLSQLVPRMQDDSPKSQNIRRTVYGIEDRFRKVSQAETAAVTKALSSALTEPELKLELAEMVKWCEMAEKEAAQNVNSLDSDGLEKLDGRLAQFTKELPEKKADMVQLEMAKNMIIPTLKGDEHHNLRRLFSETAKRVAMVRDELSDAHKWVSTSRDTCDDFWTDINSLETLARDVVRRANGIRMAVIYTPSRENVEGVLRDVERLKTSIGDIKKRVQTANLPPAIKLAGKNAKRVVQVLTETASTIADCHDLPTYLIDEMNDSGGDTTESRSTVIEMTPVHAKQSSSSSSNKTPSAGESETEQEDAHTLHGDDEQSEEDQKIYSRESSSTLPRGVSTIGSTGSTGTSLDPVAVQLTHTRHWLHDVERDASVTVDLAQWQPARELWQSIQGIIDEIRLRSVQVTGAHDASPNRQVRQQAAQLLTEMRRTIENCEKRCLILNQISDIARQNEASRNEMELWLKSASDVIGERRVEELAEDVVRQELQTLERVVAQLGERKDKMQEINTQAHKIVDTYTKDEAHNLSHLLSRLNMSWTKFNDNIRIRRAVLEASLRSRRDFHSALSEFEMWLGRQEENCSKLAHETSNHQAIKDTSKRKNWTQNFKTLNAELNAHEDVMKSVESMGKMLAESLETGNEKADLLKRVAETTRRWGAIRKTTNDIGERLEKAEQEWEKLSDGLADLLSWVETKKQKVVEEQPIGGSLSSVMQQSAFVKNLQREMESKNAVFKTTIADAHSFLMQHDLRPKLHSPHVLDDDYEEEELADLEQRRRGLEINANCEKLKKNWAELGIEVESWDKLVQHAMQRLQELERNLAECQLHLTSSENEIETMKAVEKIHLEDLKIAREETDQISKRIDEVRLFVDDVNDAAARLLAEDLKLDEHAKGQIEHVNKRYSTLKRAIRIRQAAVRNAASDFGPTSEHFLNQSVTLPWQRAISKSNLLPYYIEQTTEKTQWEHPVWVEIVKELSQFNRVKFLAYRTAMKLRALQKRLCLDLVDLPLLEKAFVRLKGLSAEECPGLEGMVCALLPMYEALHAKHPNQVQSVSLAVDIAINFLLNLFDQSRDGIMRVLSFKIAMIVFCNIPLEEKYRYLFKLVSQDGHATQKQIALLLYDLIHIPRLVGESAAFGGTNVEPSVRSCFETVRLAPTISEGAFIDWVKKEPQSIVWLAVMHRLVISENTKHASKCNVCKMFPIIGIRYRCLTCFNCDLCQNCFFSQRTAKNHRMNHPMQEYCEKTTSSDDARDFAKMIRNKFRASKRQKGYLPIDVAEEGIPLTCPPAKVNNQSTEQMNADTAQMTAHLAKLSAEHGGGTEHMEPVQSPLQIINQVEQLQRDEMDQMLHRLQIENKQLRKELEWKRGAASTMEIDRSSKRPTDRRSESRGGTLPLRNGRSVVSLKSTQSQNDVMDEAKALRLHKQRLEHRSRILEQQNEQLEMQLQRLKKVIDAQKQGPHSTNSLLRGSNAQHSAWTPERALSTARSGSLGTIDRSAGLIHANPMATEDDSDEHGGPRGSSVGQMQNLMNACDDLGRAMESLVVSVVYDSDEENND</sequence>
<dbReference type="SUPFAM" id="SSF47473">
    <property type="entry name" value="EF-hand"/>
    <property type="match status" value="2"/>
</dbReference>
<feature type="region of interest" description="Disordered" evidence="15">
    <location>
        <begin position="3571"/>
        <end position="3605"/>
    </location>
</feature>
<dbReference type="InterPro" id="IPR036872">
    <property type="entry name" value="CH_dom_sf"/>
</dbReference>
<dbReference type="InterPro" id="IPR002017">
    <property type="entry name" value="Spectrin_repeat"/>
</dbReference>
<feature type="coiled-coil region" evidence="14">
    <location>
        <begin position="961"/>
        <end position="1043"/>
    </location>
</feature>
<dbReference type="PROSITE" id="PS01159">
    <property type="entry name" value="WW_DOMAIN_1"/>
    <property type="match status" value="1"/>
</dbReference>
<keyword evidence="14" id="KW-0175">Coiled coil</keyword>
<dbReference type="GO" id="GO:0016014">
    <property type="term" value="C:dystrobrevin complex"/>
    <property type="evidence" value="ECO:0007669"/>
    <property type="project" value="EnsemblMetazoa"/>
</dbReference>
<dbReference type="FunCoup" id="G0NIH8">
    <property type="interactions" value="1060"/>
</dbReference>
<evidence type="ECO:0000256" key="3">
    <source>
        <dbReference type="ARBA" id="ARBA00022475"/>
    </source>
</evidence>
<feature type="region of interest" description="Disordered" evidence="15">
    <location>
        <begin position="3483"/>
        <end position="3527"/>
    </location>
</feature>
<evidence type="ECO:0000256" key="9">
    <source>
        <dbReference type="ARBA" id="ARBA00022837"/>
    </source>
</evidence>
<dbReference type="InterPro" id="IPR000433">
    <property type="entry name" value="Znf_ZZ"/>
</dbReference>
<accession>G0NIH8</accession>
<dbReference type="Pfam" id="PF00307">
    <property type="entry name" value="CH"/>
    <property type="match status" value="1"/>
</dbReference>
<dbReference type="GO" id="GO:0003779">
    <property type="term" value="F:actin binding"/>
    <property type="evidence" value="ECO:0007669"/>
    <property type="project" value="UniProtKB-KW"/>
</dbReference>
<evidence type="ECO:0000256" key="8">
    <source>
        <dbReference type="ARBA" id="ARBA00022833"/>
    </source>
</evidence>
<evidence type="ECO:0000256" key="6">
    <source>
        <dbReference type="ARBA" id="ARBA00022737"/>
    </source>
</evidence>
<keyword evidence="20" id="KW-1185">Reference proteome</keyword>
<feature type="domain" description="Calponin-homology (CH)" evidence="17">
    <location>
        <begin position="129"/>
        <end position="234"/>
    </location>
</feature>
<feature type="region of interest" description="Disordered" evidence="15">
    <location>
        <begin position="266"/>
        <end position="320"/>
    </location>
</feature>
<feature type="compositionally biased region" description="Basic and acidic residues" evidence="15">
    <location>
        <begin position="893"/>
        <end position="915"/>
    </location>
</feature>
<dbReference type="Pfam" id="PF09068">
    <property type="entry name" value="EF-hand_2"/>
    <property type="match status" value="1"/>
</dbReference>
<feature type="compositionally biased region" description="Basic and acidic residues" evidence="15">
    <location>
        <begin position="1788"/>
        <end position="1799"/>
    </location>
</feature>
<feature type="domain" description="WW" evidence="16">
    <location>
        <begin position="3053"/>
        <end position="3087"/>
    </location>
</feature>
<dbReference type="Pfam" id="PF23729">
    <property type="entry name" value="Spectrin_Dys-1"/>
    <property type="match status" value="1"/>
</dbReference>
<dbReference type="GO" id="GO:0008270">
    <property type="term" value="F:zinc ion binding"/>
    <property type="evidence" value="ECO:0007669"/>
    <property type="project" value="UniProtKB-KW"/>
</dbReference>
<evidence type="ECO:0000256" key="2">
    <source>
        <dbReference type="ARBA" id="ARBA00004278"/>
    </source>
</evidence>
<feature type="coiled-coil region" evidence="14">
    <location>
        <begin position="1673"/>
        <end position="1707"/>
    </location>
</feature>
<keyword evidence="6" id="KW-0677">Repeat</keyword>
<dbReference type="GO" id="GO:0007626">
    <property type="term" value="P:locomotory behavior"/>
    <property type="evidence" value="ECO:0007669"/>
    <property type="project" value="EnsemblMetazoa"/>
</dbReference>
<feature type="region of interest" description="Disordered" evidence="15">
    <location>
        <begin position="2408"/>
        <end position="2477"/>
    </location>
</feature>
<dbReference type="InterPro" id="IPR013087">
    <property type="entry name" value="Znf_C2H2_type"/>
</dbReference>
<dbReference type="GO" id="GO:0042383">
    <property type="term" value="C:sarcolemma"/>
    <property type="evidence" value="ECO:0007669"/>
    <property type="project" value="UniProtKB-SubCell"/>
</dbReference>
<dbReference type="InterPro" id="IPR018159">
    <property type="entry name" value="Spectrin/alpha-actinin"/>
</dbReference>
<dbReference type="InterPro" id="IPR043145">
    <property type="entry name" value="Znf_ZZ_sf"/>
</dbReference>
<dbReference type="Gene3D" id="1.10.418.10">
    <property type="entry name" value="Calponin-like domain"/>
    <property type="match status" value="1"/>
</dbReference>
<dbReference type="eggNOG" id="KOG4286">
    <property type="taxonomic scope" value="Eukaryota"/>
</dbReference>
<evidence type="ECO:0000256" key="15">
    <source>
        <dbReference type="SAM" id="MobiDB-lite"/>
    </source>
</evidence>
<dbReference type="Pfam" id="PF00569">
    <property type="entry name" value="ZZ"/>
    <property type="match status" value="1"/>
</dbReference>
<dbReference type="GO" id="GO:0045202">
    <property type="term" value="C:synapse"/>
    <property type="evidence" value="ECO:0007669"/>
    <property type="project" value="GOC"/>
</dbReference>
<keyword evidence="12" id="KW-0206">Cytoskeleton</keyword>
<dbReference type="SUPFAM" id="SSF51045">
    <property type="entry name" value="WW domain"/>
    <property type="match status" value="1"/>
</dbReference>
<dbReference type="GO" id="GO:0005856">
    <property type="term" value="C:cytoskeleton"/>
    <property type="evidence" value="ECO:0007669"/>
    <property type="project" value="UniProtKB-SubCell"/>
</dbReference>
<name>G0NIH8_CAEBE</name>
<keyword evidence="5" id="KW-0479">Metal-binding</keyword>
<dbReference type="PROSITE" id="PS50021">
    <property type="entry name" value="CH"/>
    <property type="match status" value="1"/>
</dbReference>
<dbReference type="PANTHER" id="PTHR12268">
    <property type="entry name" value="E3 UBIQUITIN-PROTEIN LIGASE KCMF1"/>
    <property type="match status" value="1"/>
</dbReference>
<dbReference type="InterPro" id="IPR015154">
    <property type="entry name" value="EF-hand_dom_typ2"/>
</dbReference>
<dbReference type="Pfam" id="PF09069">
    <property type="entry name" value="EF-hand_3"/>
    <property type="match status" value="1"/>
</dbReference>
<dbReference type="Gene3D" id="3.30.60.90">
    <property type="match status" value="1"/>
</dbReference>
<reference evidence="20" key="1">
    <citation type="submission" date="2011-07" db="EMBL/GenBank/DDBJ databases">
        <authorList>
            <consortium name="Caenorhabditis brenneri Sequencing and Analysis Consortium"/>
            <person name="Wilson R.K."/>
        </authorList>
    </citation>
    <scope>NUCLEOTIDE SEQUENCE [LARGE SCALE GENOMIC DNA]</scope>
    <source>
        <strain evidence="20">PB2801</strain>
    </source>
</reference>
<proteinExistence type="predicted"/>
<feature type="coiled-coil region" evidence="14">
    <location>
        <begin position="2890"/>
        <end position="2954"/>
    </location>
</feature>
<comment type="subcellular location">
    <subcellularLocation>
        <location evidence="2">Cell membrane</location>
        <location evidence="2">Sarcolemma</location>
        <topology evidence="2">Peripheral membrane protein</topology>
        <orientation evidence="2">Cytoplasmic side</orientation>
    </subcellularLocation>
    <subcellularLocation>
        <location evidence="1">Cytoplasm</location>
        <location evidence="1">Cytoskeleton</location>
    </subcellularLocation>
</comment>
<keyword evidence="9" id="KW-0106">Calcium</keyword>
<dbReference type="GO" id="GO:0007271">
    <property type="term" value="P:synaptic transmission, cholinergic"/>
    <property type="evidence" value="ECO:0007669"/>
    <property type="project" value="EnsemblMetazoa"/>
</dbReference>
<feature type="compositionally biased region" description="Basic and acidic residues" evidence="15">
    <location>
        <begin position="1838"/>
        <end position="1848"/>
    </location>
</feature>
<dbReference type="Pfam" id="PF00435">
    <property type="entry name" value="Spectrin"/>
    <property type="match status" value="2"/>
</dbReference>
<feature type="region of interest" description="Disordered" evidence="15">
    <location>
        <begin position="1"/>
        <end position="24"/>
    </location>
</feature>
<evidence type="ECO:0000256" key="7">
    <source>
        <dbReference type="ARBA" id="ARBA00022771"/>
    </source>
</evidence>
<feature type="compositionally biased region" description="Basic and acidic residues" evidence="15">
    <location>
        <begin position="651"/>
        <end position="667"/>
    </location>
</feature>
<dbReference type="InterPro" id="IPR001715">
    <property type="entry name" value="CH_dom"/>
</dbReference>
<dbReference type="OMA" id="NWSARIG"/>
<feature type="domain" description="ZZ-type" evidence="18">
    <location>
        <begin position="3307"/>
        <end position="3363"/>
    </location>
</feature>
<dbReference type="InterPro" id="IPR011992">
    <property type="entry name" value="EF-hand-dom_pair"/>
</dbReference>
<dbReference type="InterPro" id="IPR015153">
    <property type="entry name" value="EF-hand_dom_typ1"/>
</dbReference>
<dbReference type="STRING" id="135651.G0NIH8"/>
<dbReference type="CDD" id="cd02334">
    <property type="entry name" value="ZZ_dystrophin"/>
    <property type="match status" value="1"/>
</dbReference>
<dbReference type="Gene3D" id="6.10.140.70">
    <property type="match status" value="1"/>
</dbReference>
<dbReference type="EMBL" id="GL379890">
    <property type="protein sequence ID" value="EGT31852.1"/>
    <property type="molecule type" value="Genomic_DNA"/>
</dbReference>
<dbReference type="SMART" id="SM00456">
    <property type="entry name" value="WW"/>
    <property type="match status" value="1"/>
</dbReference>
<dbReference type="InterPro" id="IPR056503">
    <property type="entry name" value="Spectrin_Dys-1"/>
</dbReference>
<evidence type="ECO:0000256" key="14">
    <source>
        <dbReference type="SAM" id="Coils"/>
    </source>
</evidence>
<gene>
    <name evidence="19" type="ORF">CAEBREN_07673</name>
</gene>
<dbReference type="OrthoDB" id="10057795at2759"/>
<evidence type="ECO:0000256" key="11">
    <source>
        <dbReference type="ARBA" id="ARBA00023203"/>
    </source>
</evidence>
<dbReference type="SUPFAM" id="SSF47576">
    <property type="entry name" value="Calponin-homology domain, CH-domain"/>
    <property type="match status" value="1"/>
</dbReference>
<dbReference type="SMART" id="SM00033">
    <property type="entry name" value="CH"/>
    <property type="match status" value="1"/>
</dbReference>
<evidence type="ECO:0000259" key="16">
    <source>
        <dbReference type="PROSITE" id="PS50020"/>
    </source>
</evidence>
<keyword evidence="10" id="KW-0472">Membrane</keyword>
<dbReference type="SMART" id="SM00291">
    <property type="entry name" value="ZnF_ZZ"/>
    <property type="match status" value="1"/>
</dbReference>
<dbReference type="InterPro" id="IPR001202">
    <property type="entry name" value="WW_dom"/>
</dbReference>
<dbReference type="PROSITE" id="PS50135">
    <property type="entry name" value="ZF_ZZ_2"/>
    <property type="match status" value="1"/>
</dbReference>
<dbReference type="Gene3D" id="1.10.238.10">
    <property type="entry name" value="EF-hand"/>
    <property type="match status" value="2"/>
</dbReference>
<dbReference type="CDD" id="cd00201">
    <property type="entry name" value="WW"/>
    <property type="match status" value="1"/>
</dbReference>
<dbReference type="InterPro" id="IPR001589">
    <property type="entry name" value="Actinin_actin-bd_CS"/>
</dbReference>
<dbReference type="SUPFAM" id="SSF46966">
    <property type="entry name" value="Spectrin repeat"/>
    <property type="match status" value="6"/>
</dbReference>
<protein>
    <submittedName>
        <fullName evidence="19">Uncharacterized protein</fullName>
    </submittedName>
</protein>
<feature type="region of interest" description="Disordered" evidence="15">
    <location>
        <begin position="1788"/>
        <end position="1851"/>
    </location>
</feature>
<feature type="compositionally biased region" description="Basic and acidic residues" evidence="15">
    <location>
        <begin position="3490"/>
        <end position="3505"/>
    </location>
</feature>
<evidence type="ECO:0000313" key="20">
    <source>
        <dbReference type="Proteomes" id="UP000008068"/>
    </source>
</evidence>
<evidence type="ECO:0000256" key="12">
    <source>
        <dbReference type="ARBA" id="ARBA00023212"/>
    </source>
</evidence>
<feature type="region of interest" description="Disordered" evidence="15">
    <location>
        <begin position="651"/>
        <end position="689"/>
    </location>
</feature>
<evidence type="ECO:0000256" key="13">
    <source>
        <dbReference type="PROSITE-ProRule" id="PRU00228"/>
    </source>
</evidence>
<dbReference type="CDD" id="cd16242">
    <property type="entry name" value="EFh_DMD_like"/>
    <property type="match status" value="1"/>
</dbReference>
<keyword evidence="7 13" id="KW-0863">Zinc-finger</keyword>
<keyword evidence="8" id="KW-0862">Zinc</keyword>
<dbReference type="PROSITE" id="PS00028">
    <property type="entry name" value="ZINC_FINGER_C2H2_1"/>
    <property type="match status" value="1"/>
</dbReference>
<dbReference type="GO" id="GO:0015870">
    <property type="term" value="P:acetylcholine transport"/>
    <property type="evidence" value="ECO:0007669"/>
    <property type="project" value="EnsemblMetazoa"/>
</dbReference>